<dbReference type="InterPro" id="IPR022812">
    <property type="entry name" value="Dynamin"/>
</dbReference>
<dbReference type="PROSITE" id="PS51718">
    <property type="entry name" value="G_DYNAMIN_2"/>
    <property type="match status" value="1"/>
</dbReference>
<dbReference type="Gene3D" id="3.40.50.300">
    <property type="entry name" value="P-loop containing nucleotide triphosphate hydrolases"/>
    <property type="match status" value="1"/>
</dbReference>
<evidence type="ECO:0000256" key="1">
    <source>
        <dbReference type="SAM" id="MobiDB-lite"/>
    </source>
</evidence>
<dbReference type="InterPro" id="IPR045063">
    <property type="entry name" value="Dynamin_N"/>
</dbReference>
<dbReference type="AlphaFoldDB" id="A0AAE0H231"/>
<dbReference type="GO" id="GO:0008017">
    <property type="term" value="F:microtubule binding"/>
    <property type="evidence" value="ECO:0007669"/>
    <property type="project" value="TreeGrafter"/>
</dbReference>
<dbReference type="GO" id="GO:0005737">
    <property type="term" value="C:cytoplasm"/>
    <property type="evidence" value="ECO:0007669"/>
    <property type="project" value="TreeGrafter"/>
</dbReference>
<feature type="domain" description="Dynamin-type G" evidence="2">
    <location>
        <begin position="58"/>
        <end position="346"/>
    </location>
</feature>
<evidence type="ECO:0000313" key="4">
    <source>
        <dbReference type="Proteomes" id="UP001190700"/>
    </source>
</evidence>
<reference evidence="3 4" key="1">
    <citation type="journal article" date="2015" name="Genome Biol. Evol.">
        <title>Comparative Genomics of a Bacterivorous Green Alga Reveals Evolutionary Causalities and Consequences of Phago-Mixotrophic Mode of Nutrition.</title>
        <authorList>
            <person name="Burns J.A."/>
            <person name="Paasch A."/>
            <person name="Narechania A."/>
            <person name="Kim E."/>
        </authorList>
    </citation>
    <scope>NUCLEOTIDE SEQUENCE [LARGE SCALE GENOMIC DNA]</scope>
    <source>
        <strain evidence="3 4">PLY_AMNH</strain>
    </source>
</reference>
<dbReference type="InterPro" id="IPR027417">
    <property type="entry name" value="P-loop_NTPase"/>
</dbReference>
<keyword evidence="4" id="KW-1185">Reference proteome</keyword>
<dbReference type="Pfam" id="PF00350">
    <property type="entry name" value="Dynamin_N"/>
    <property type="match status" value="1"/>
</dbReference>
<dbReference type="PANTHER" id="PTHR11566:SF169">
    <property type="entry name" value="DYNAMIN-LIKE PROTEIN C"/>
    <property type="match status" value="1"/>
</dbReference>
<dbReference type="GO" id="GO:0003924">
    <property type="term" value="F:GTPase activity"/>
    <property type="evidence" value="ECO:0007669"/>
    <property type="project" value="InterPro"/>
</dbReference>
<feature type="region of interest" description="Disordered" evidence="1">
    <location>
        <begin position="586"/>
        <end position="673"/>
    </location>
</feature>
<dbReference type="PANTHER" id="PTHR11566">
    <property type="entry name" value="DYNAMIN"/>
    <property type="match status" value="1"/>
</dbReference>
<dbReference type="CDD" id="cd08771">
    <property type="entry name" value="DLP_1"/>
    <property type="match status" value="1"/>
</dbReference>
<dbReference type="GO" id="GO:0005874">
    <property type="term" value="C:microtubule"/>
    <property type="evidence" value="ECO:0007669"/>
    <property type="project" value="TreeGrafter"/>
</dbReference>
<evidence type="ECO:0000259" key="2">
    <source>
        <dbReference type="PROSITE" id="PS51718"/>
    </source>
</evidence>
<organism evidence="3 4">
    <name type="scientific">Cymbomonas tetramitiformis</name>
    <dbReference type="NCBI Taxonomy" id="36881"/>
    <lineage>
        <taxon>Eukaryota</taxon>
        <taxon>Viridiplantae</taxon>
        <taxon>Chlorophyta</taxon>
        <taxon>Pyramimonadophyceae</taxon>
        <taxon>Pyramimonadales</taxon>
        <taxon>Pyramimonadaceae</taxon>
        <taxon>Cymbomonas</taxon>
    </lineage>
</organism>
<dbReference type="FunFam" id="3.40.50.300:FF:001030">
    <property type="entry name" value="Dynamin-related protein 5A"/>
    <property type="match status" value="1"/>
</dbReference>
<feature type="compositionally biased region" description="Polar residues" evidence="1">
    <location>
        <begin position="600"/>
        <end position="618"/>
    </location>
</feature>
<dbReference type="InterPro" id="IPR001401">
    <property type="entry name" value="Dynamin_GTPase"/>
</dbReference>
<sequence length="817" mass="89851">MQRQIMAAHTLEVVTQGPLADFEMAANGNGNLYENANSRVRYEAYTKLQAAATAFGEDLPIPEIVAIGGQSDGKSSLMEALLGFRFNVREVEMGTRRPLMVQMVHDETAVQPRVRLQAEDSDEYSAPIMPESAICEAIRDRTESHLREVGTSVSSKPIVMKAEFAYCPNLTIIDTPGFIMKSRKGESESTPQDILNMVKDLAAPPNRIILFLQQSSVEWCSSMWLHVVQEVDPSLSRTLLVASKFDNRLKEFSSRWEVDRYLSASGYLPHGTRPFFVALPKERGNTGGSEEFRQQVQATDENVLSTLRENVEGGFDEAAYGDRVGFAQLRQHLEEELARRYREAAPGISSILEERSQGLSAALSTLDERISTVGNVAHQRRDAMRWTSAITSHINAILSGSGEPDPMTYGLTTDEERSKSGFGVWPGVPGGCASPAHAELRLHGGAAFERVIQEFQTAAWSLEFPAASRDKVANVLLSRQGMMTMGNGSQEVADGIARSAVQACMGPLLEMACDRLAFVLRRLYELSLVKDRLEDGMANGTDGANVNVPASLQSGLRRAHDNFVLEQCANVKKLVRHHLMNATSTYAYIPPGTPQRGETRNPNTQWMDLGDEQQNLRQKPTRVPDGVQRAPLQPAENALNKPGTHVQREEPKQTPEYGLPHSQGVVEETPSPQQGSEEAAVRRTMFNAAAGRQTPNAGVERPTKQPRHSAFHATRQEGGAYGEVCIGAASLFDRICRHLSQDLVPTALRAGFLTPCAAELSTAISVQLFACNDQDFMCKFSTAGSLEAMQAERVDLAMRHERLSKCKSDFDMVANCL</sequence>
<dbReference type="InterPro" id="IPR030381">
    <property type="entry name" value="G_DYNAMIN_dom"/>
</dbReference>
<comment type="caution">
    <text evidence="3">The sequence shown here is derived from an EMBL/GenBank/DDBJ whole genome shotgun (WGS) entry which is preliminary data.</text>
</comment>
<proteinExistence type="predicted"/>
<accession>A0AAE0H231</accession>
<name>A0AAE0H231_9CHLO</name>
<dbReference type="SMART" id="SM00053">
    <property type="entry name" value="DYNc"/>
    <property type="match status" value="1"/>
</dbReference>
<dbReference type="EMBL" id="LGRX02000433">
    <property type="protein sequence ID" value="KAK3288562.1"/>
    <property type="molecule type" value="Genomic_DNA"/>
</dbReference>
<dbReference type="SUPFAM" id="SSF52540">
    <property type="entry name" value="P-loop containing nucleoside triphosphate hydrolases"/>
    <property type="match status" value="1"/>
</dbReference>
<dbReference type="PRINTS" id="PR00195">
    <property type="entry name" value="DYNAMIN"/>
</dbReference>
<evidence type="ECO:0000313" key="3">
    <source>
        <dbReference type="EMBL" id="KAK3288562.1"/>
    </source>
</evidence>
<dbReference type="Proteomes" id="UP001190700">
    <property type="component" value="Unassembled WGS sequence"/>
</dbReference>
<protein>
    <submittedName>
        <fullName evidence="3">Dynamin-related protein 5A</fullName>
    </submittedName>
</protein>
<gene>
    <name evidence="3" type="ORF">CYMTET_3957</name>
</gene>
<dbReference type="GO" id="GO:0016020">
    <property type="term" value="C:membrane"/>
    <property type="evidence" value="ECO:0007669"/>
    <property type="project" value="TreeGrafter"/>
</dbReference>
<dbReference type="GO" id="GO:0005525">
    <property type="term" value="F:GTP binding"/>
    <property type="evidence" value="ECO:0007669"/>
    <property type="project" value="InterPro"/>
</dbReference>